<dbReference type="EMBL" id="LK933537">
    <property type="protein sequence ID" value="CDT81856.1"/>
    <property type="molecule type" value="Genomic_DNA"/>
</dbReference>
<organism evidence="1">
    <name type="scientific">Clostridioides difficile</name>
    <name type="common">Peptoclostridium difficile</name>
    <dbReference type="NCBI Taxonomy" id="1496"/>
    <lineage>
        <taxon>Bacteria</taxon>
        <taxon>Bacillati</taxon>
        <taxon>Bacillota</taxon>
        <taxon>Clostridia</taxon>
        <taxon>Peptostreptococcales</taxon>
        <taxon>Peptostreptococcaceae</taxon>
        <taxon>Clostridioides</taxon>
    </lineage>
</organism>
<proteinExistence type="predicted"/>
<evidence type="ECO:0000313" key="2">
    <source>
        <dbReference type="EMBL" id="CDS87298.1"/>
    </source>
</evidence>
<accession>A0A069AFL3</accession>
<name>A0A069AFL3_CLODI</name>
<dbReference type="EMBL" id="LK932515">
    <property type="protein sequence ID" value="CDS87298.1"/>
    <property type="molecule type" value="Genomic_DNA"/>
</dbReference>
<dbReference type="AlphaFoldDB" id="A0A069AFL3"/>
<gene>
    <name evidence="3" type="ORF">BN1095_920014</name>
    <name evidence="2" type="ORF">BN1096_610113</name>
    <name evidence="1" type="ORF">BN1097_610062</name>
</gene>
<dbReference type="EMBL" id="LK932400">
    <property type="protein sequence ID" value="CDS86956.1"/>
    <property type="molecule type" value="Genomic_DNA"/>
</dbReference>
<evidence type="ECO:0000313" key="1">
    <source>
        <dbReference type="EMBL" id="CDS86956.1"/>
    </source>
</evidence>
<protein>
    <submittedName>
        <fullName evidence="1">Uncharacterized protein</fullName>
    </submittedName>
</protein>
<dbReference type="RefSeq" id="WP_021366669.1">
    <property type="nucleotide sequence ID" value="NZ_BBYB01000069.1"/>
</dbReference>
<reference evidence="1" key="1">
    <citation type="submission" date="2014-07" db="EMBL/GenBank/DDBJ databases">
        <authorList>
            <person name="Monot Marc"/>
        </authorList>
    </citation>
    <scope>NUCLEOTIDE SEQUENCE</scope>
    <source>
        <strain evidence="3">7032989</strain>
        <strain evidence="1">7032994</strain>
    </source>
</reference>
<evidence type="ECO:0000313" key="3">
    <source>
        <dbReference type="EMBL" id="CDT81856.1"/>
    </source>
</evidence>
<sequence>MDFTGVIRNSFNNVVLCGEYAGSLLGITNFPDNHIIAQSAFIDKEIDTDYFTVYPVKNLDLSYVEEVRKGVWITNPARTICDMIRYDSEYSFIQEALDYYIFYNENEKEHYNEVLNVARYYNIEQKVLDAISFAKSHDYYEEN</sequence>